<evidence type="ECO:0000313" key="5">
    <source>
        <dbReference type="Proteomes" id="UP001151760"/>
    </source>
</evidence>
<dbReference type="GO" id="GO:0003964">
    <property type="term" value="F:RNA-directed DNA polymerase activity"/>
    <property type="evidence" value="ECO:0007669"/>
    <property type="project" value="UniProtKB-KW"/>
</dbReference>
<dbReference type="PANTHER" id="PTHR37984">
    <property type="entry name" value="PROTEIN CBG26694"/>
    <property type="match status" value="1"/>
</dbReference>
<accession>A0ABQ5FN84</accession>
<dbReference type="SUPFAM" id="SSF56672">
    <property type="entry name" value="DNA/RNA polymerases"/>
    <property type="match status" value="2"/>
</dbReference>
<dbReference type="Gene3D" id="3.30.70.270">
    <property type="match status" value="2"/>
</dbReference>
<dbReference type="InterPro" id="IPR013103">
    <property type="entry name" value="RVT_2"/>
</dbReference>
<comment type="caution">
    <text evidence="4">The sequence shown here is derived from an EMBL/GenBank/DDBJ whole genome shotgun (WGS) entry which is preliminary data.</text>
</comment>
<dbReference type="Pfam" id="PF07727">
    <property type="entry name" value="RVT_2"/>
    <property type="match status" value="1"/>
</dbReference>
<keyword evidence="4" id="KW-0695">RNA-directed DNA polymerase</keyword>
<feature type="compositionally biased region" description="Polar residues" evidence="1">
    <location>
        <begin position="1"/>
        <end position="11"/>
    </location>
</feature>
<evidence type="ECO:0000259" key="2">
    <source>
        <dbReference type="Pfam" id="PF07727"/>
    </source>
</evidence>
<dbReference type="PANTHER" id="PTHR37984:SF5">
    <property type="entry name" value="PROTEIN NYNRIN-LIKE"/>
    <property type="match status" value="1"/>
</dbReference>
<feature type="region of interest" description="Disordered" evidence="1">
    <location>
        <begin position="1"/>
        <end position="28"/>
    </location>
</feature>
<keyword evidence="5" id="KW-1185">Reference proteome</keyword>
<keyword evidence="4" id="KW-0548">Nucleotidyltransferase</keyword>
<feature type="domain" description="Integrase zinc-binding" evidence="3">
    <location>
        <begin position="598"/>
        <end position="653"/>
    </location>
</feature>
<feature type="region of interest" description="Disordered" evidence="1">
    <location>
        <begin position="63"/>
        <end position="83"/>
    </location>
</feature>
<feature type="domain" description="Reverse transcriptase Ty1/copia-type" evidence="2">
    <location>
        <begin position="127"/>
        <end position="199"/>
    </location>
</feature>
<protein>
    <submittedName>
        <fullName evidence="4">Reverse transcriptase domain-containing protein</fullName>
    </submittedName>
</protein>
<proteinExistence type="predicted"/>
<dbReference type="Pfam" id="PF17921">
    <property type="entry name" value="Integrase_H2C2"/>
    <property type="match status" value="1"/>
</dbReference>
<keyword evidence="4" id="KW-0808">Transferase</keyword>
<name>A0ABQ5FN84_9ASTR</name>
<reference evidence="4" key="1">
    <citation type="journal article" date="2022" name="Int. J. Mol. Sci.">
        <title>Draft Genome of Tanacetum Coccineum: Genomic Comparison of Closely Related Tanacetum-Family Plants.</title>
        <authorList>
            <person name="Yamashiro T."/>
            <person name="Shiraishi A."/>
            <person name="Nakayama K."/>
            <person name="Satake H."/>
        </authorList>
    </citation>
    <scope>NUCLEOTIDE SEQUENCE</scope>
</reference>
<evidence type="ECO:0000313" key="4">
    <source>
        <dbReference type="EMBL" id="GJT64649.1"/>
    </source>
</evidence>
<dbReference type="InterPro" id="IPR041588">
    <property type="entry name" value="Integrase_H2C2"/>
</dbReference>
<gene>
    <name evidence="4" type="ORF">Tco_1016129</name>
</gene>
<evidence type="ECO:0000259" key="3">
    <source>
        <dbReference type="Pfam" id="PF17921"/>
    </source>
</evidence>
<organism evidence="4 5">
    <name type="scientific">Tanacetum coccineum</name>
    <dbReference type="NCBI Taxonomy" id="301880"/>
    <lineage>
        <taxon>Eukaryota</taxon>
        <taxon>Viridiplantae</taxon>
        <taxon>Streptophyta</taxon>
        <taxon>Embryophyta</taxon>
        <taxon>Tracheophyta</taxon>
        <taxon>Spermatophyta</taxon>
        <taxon>Magnoliopsida</taxon>
        <taxon>eudicotyledons</taxon>
        <taxon>Gunneridae</taxon>
        <taxon>Pentapetalae</taxon>
        <taxon>asterids</taxon>
        <taxon>campanulids</taxon>
        <taxon>Asterales</taxon>
        <taxon>Asteraceae</taxon>
        <taxon>Asteroideae</taxon>
        <taxon>Anthemideae</taxon>
        <taxon>Anthemidinae</taxon>
        <taxon>Tanacetum</taxon>
    </lineage>
</organism>
<sequence length="674" mass="76585">MIPATSSSGLVSNPIPQQPCNPPNRDDWDRFFQPMFDEYFNPPTIVVSPILVVVTPRAVDIDDSPVSTSIDKDETSTSIPSTQEQEHYLIISQGVEESPKTPLFHDDPLHEPLHKDLTSQGSSSNVKTDEFGRVLKNKAGLVAQGFRKKEGIYFEESFAPVARIEAIRIFIANAANKNMMIFQMDIKTAFLNGELKEEMTTKFKMSMMGQMSFFLGLQISQSPRGIFLNQSKYAYEILKKYGLITSDSVDTPMMEKNKLDEDLHGTPVDATLYRGMIGSLVYLTSSRPDLIYSVFLCARYQAKPIEKHLNADLPGLPHTRQVEFHIDLVPGAAPVARAPYRLATSEMKELGINYKSFPTKALLIPSSSPWGSSSSIPRAQKKHLKIILELLKKEELYAKFSKCEFWIPKVQFLGHVIDNKGIHVDPAKIESVKDWAISLRTPTEIRQFLGLAGYYRRFIKGFSKIAKPMTKLTQKKVKFEWGDKQEAAFQLLEQKGRFLGAELMLRESVRSEDLEALSVWYQTEARKPETSRCEDVGRALVMTLHPKLPSQILEAETEAIKEENIKAKNLRGMDKAFEVCPDGTRCIKNRSWLPLFGNLRVLIMHESHKSKYSIHSNSDKMYQDLKKHYWWPNMKSIIAEYVSKCLTCSRVKSECQKSSGLLIQPEIPTWNGKE</sequence>
<dbReference type="InterPro" id="IPR043502">
    <property type="entry name" value="DNA/RNA_pol_sf"/>
</dbReference>
<dbReference type="Proteomes" id="UP001151760">
    <property type="component" value="Unassembled WGS sequence"/>
</dbReference>
<dbReference type="InterPro" id="IPR043128">
    <property type="entry name" value="Rev_trsase/Diguanyl_cyclase"/>
</dbReference>
<reference evidence="4" key="2">
    <citation type="submission" date="2022-01" db="EMBL/GenBank/DDBJ databases">
        <authorList>
            <person name="Yamashiro T."/>
            <person name="Shiraishi A."/>
            <person name="Satake H."/>
            <person name="Nakayama K."/>
        </authorList>
    </citation>
    <scope>NUCLEOTIDE SEQUENCE</scope>
</reference>
<evidence type="ECO:0000256" key="1">
    <source>
        <dbReference type="SAM" id="MobiDB-lite"/>
    </source>
</evidence>
<dbReference type="Gene3D" id="1.10.340.70">
    <property type="match status" value="1"/>
</dbReference>
<dbReference type="EMBL" id="BQNB010017563">
    <property type="protein sequence ID" value="GJT64649.1"/>
    <property type="molecule type" value="Genomic_DNA"/>
</dbReference>
<dbReference type="InterPro" id="IPR050951">
    <property type="entry name" value="Retrovirus_Pol_polyprotein"/>
</dbReference>